<protein>
    <recommendedName>
        <fullName evidence="5">Triokinase/FMN cyclase</fullName>
        <ecNumber evidence="3">2.7.1.28</ecNumber>
        <ecNumber evidence="2">2.7.1.29</ecNumber>
        <ecNumber evidence="4">4.6.1.15</ecNumber>
    </recommendedName>
    <alternativeName>
        <fullName evidence="11">Bifunctional ATP-dependent dihydroxyacetone kinase/FAD-AMP lyase (cyclizing)</fullName>
    </alternativeName>
</protein>
<keyword evidence="8" id="KW-0418">Kinase</keyword>
<dbReference type="PROSITE" id="PS51480">
    <property type="entry name" value="DHAL"/>
    <property type="match status" value="1"/>
</dbReference>
<evidence type="ECO:0000256" key="3">
    <source>
        <dbReference type="ARBA" id="ARBA00012110"/>
    </source>
</evidence>
<dbReference type="InterPro" id="IPR004007">
    <property type="entry name" value="DhaL_dom"/>
</dbReference>
<dbReference type="FunFam" id="3.30.1180.20:FF:000001">
    <property type="entry name" value="Dihydroxyacetone kinase 1"/>
    <property type="match status" value="1"/>
</dbReference>
<dbReference type="Pfam" id="PF02734">
    <property type="entry name" value="Dak2"/>
    <property type="match status" value="1"/>
</dbReference>
<sequence length="577" mass="62695">MNDKKLYNNPAEIVDDALEGLAKSNKGIKVVKSHRVVVRSDVNQVIQKGLVTLVSGGGSGHEPAHANYVGEGMLTAAVCGSVFASPPPSNIECALRFAKSPAGCLVIVKNYTGDRINFGLAVEKLKNEGFKLKMIVVGEDCANHSASMTATGRRGLAGVVFVHKIAGAMASRGCTLEEIVDHLKIVCSSLGTVGVSFSAISLPGSDKLLFNLDNDVYSLGLGIHGEMGAFKEKMSSARNIVATMFDHMTGEKNPVRIDINNSRLAVLINNLGGLSNLELTLFANEVLEYFRNYPEIQIERIYIGTFMTSLNMNGASITVLKITTNSQLTDLDSKTTANGWKNQDSFGINNDFELNYKEEEKEYTKEDSTISKKMENALKEALQHVIDELIENEEYLNLLDSIVGDGDCGSTFKRVLLILKEKLNMNKLRTDSPFALLMQLSELAQKDMGGTSGGLYSVFFAAAASKINKECSITTIGESLRAGVEAIQYYGGAKQGDRTMLDALLPCLECFKSEVSSKEISKLIKEKVEEGVNETTHLKARAGRAAYTDTVHHNKPDAGAYAVGLWMKSLCNKLLIE</sequence>
<dbReference type="Proteomes" id="UP000549394">
    <property type="component" value="Unassembled WGS sequence"/>
</dbReference>
<reference evidence="19 20" key="1">
    <citation type="submission" date="2020-08" db="EMBL/GenBank/DDBJ databases">
        <authorList>
            <person name="Hejnol A."/>
        </authorList>
    </citation>
    <scope>NUCLEOTIDE SEQUENCE [LARGE SCALE GENOMIC DNA]</scope>
</reference>
<evidence type="ECO:0000259" key="17">
    <source>
        <dbReference type="PROSITE" id="PS51480"/>
    </source>
</evidence>
<evidence type="ECO:0000313" key="20">
    <source>
        <dbReference type="Proteomes" id="UP000549394"/>
    </source>
</evidence>
<dbReference type="EC" id="4.6.1.15" evidence="4"/>
<evidence type="ECO:0000256" key="14">
    <source>
        <dbReference type="ARBA" id="ARBA00047974"/>
    </source>
</evidence>
<dbReference type="SMART" id="SM01120">
    <property type="entry name" value="Dak2"/>
    <property type="match status" value="1"/>
</dbReference>
<evidence type="ECO:0000256" key="9">
    <source>
        <dbReference type="ARBA" id="ARBA00022840"/>
    </source>
</evidence>
<dbReference type="Gene3D" id="1.25.40.340">
    <property type="match status" value="1"/>
</dbReference>
<dbReference type="GO" id="GO:0005524">
    <property type="term" value="F:ATP binding"/>
    <property type="evidence" value="ECO:0007669"/>
    <property type="project" value="UniProtKB-KW"/>
</dbReference>
<dbReference type="InterPro" id="IPR036117">
    <property type="entry name" value="DhaL_dom_sf"/>
</dbReference>
<evidence type="ECO:0000256" key="12">
    <source>
        <dbReference type="ARBA" id="ARBA00045490"/>
    </source>
</evidence>
<evidence type="ECO:0000256" key="7">
    <source>
        <dbReference type="ARBA" id="ARBA00022741"/>
    </source>
</evidence>
<dbReference type="PANTHER" id="PTHR28629:SF4">
    <property type="entry name" value="TRIOKINASE_FMN CYCLASE"/>
    <property type="match status" value="1"/>
</dbReference>
<evidence type="ECO:0000256" key="15">
    <source>
        <dbReference type="ARBA" id="ARBA00048526"/>
    </source>
</evidence>
<evidence type="ECO:0000256" key="10">
    <source>
        <dbReference type="ARBA" id="ARBA00023285"/>
    </source>
</evidence>
<accession>A0A7I8V546</accession>
<dbReference type="OrthoDB" id="1724672at2759"/>
<keyword evidence="9" id="KW-0067">ATP-binding</keyword>
<organism evidence="19 20">
    <name type="scientific">Dimorphilus gyrociliatus</name>
    <dbReference type="NCBI Taxonomy" id="2664684"/>
    <lineage>
        <taxon>Eukaryota</taxon>
        <taxon>Metazoa</taxon>
        <taxon>Spiralia</taxon>
        <taxon>Lophotrochozoa</taxon>
        <taxon>Annelida</taxon>
        <taxon>Polychaeta</taxon>
        <taxon>Polychaeta incertae sedis</taxon>
        <taxon>Dinophilidae</taxon>
        <taxon>Dimorphilus</taxon>
    </lineage>
</organism>
<dbReference type="Gene3D" id="3.30.1180.20">
    <property type="entry name" value="Dihydroxyacetone kinase, domain 2"/>
    <property type="match status" value="1"/>
</dbReference>
<evidence type="ECO:0000256" key="8">
    <source>
        <dbReference type="ARBA" id="ARBA00022777"/>
    </source>
</evidence>
<comment type="catalytic activity">
    <reaction evidence="14">
        <text>D-glyceraldehyde + ATP = D-glyceraldehyde 3-phosphate + ADP + H(+)</text>
        <dbReference type="Rhea" id="RHEA:13941"/>
        <dbReference type="ChEBI" id="CHEBI:15378"/>
        <dbReference type="ChEBI" id="CHEBI:17378"/>
        <dbReference type="ChEBI" id="CHEBI:30616"/>
        <dbReference type="ChEBI" id="CHEBI:59776"/>
        <dbReference type="ChEBI" id="CHEBI:456216"/>
        <dbReference type="EC" id="2.7.1.28"/>
    </reaction>
</comment>
<comment type="catalytic activity">
    <reaction evidence="15">
        <text>FAD = riboflavin cyclic-4',5'-phosphate + AMP + H(+)</text>
        <dbReference type="Rhea" id="RHEA:13729"/>
        <dbReference type="ChEBI" id="CHEBI:15378"/>
        <dbReference type="ChEBI" id="CHEBI:57692"/>
        <dbReference type="ChEBI" id="CHEBI:76202"/>
        <dbReference type="ChEBI" id="CHEBI:456215"/>
        <dbReference type="EC" id="4.6.1.15"/>
    </reaction>
</comment>
<proteinExistence type="inferred from homology"/>
<dbReference type="PROSITE" id="PS51481">
    <property type="entry name" value="DHAK"/>
    <property type="match status" value="1"/>
</dbReference>
<dbReference type="FunFam" id="3.40.50.10440:FF:000001">
    <property type="entry name" value="Dihydroxyacetone kinase, DhaK subunit"/>
    <property type="match status" value="1"/>
</dbReference>
<evidence type="ECO:0000256" key="13">
    <source>
        <dbReference type="ARBA" id="ARBA00046681"/>
    </source>
</evidence>
<dbReference type="GO" id="GO:0004371">
    <property type="term" value="F:glycerone kinase activity"/>
    <property type="evidence" value="ECO:0007669"/>
    <property type="project" value="UniProtKB-EC"/>
</dbReference>
<evidence type="ECO:0000256" key="1">
    <source>
        <dbReference type="ARBA" id="ARBA00008757"/>
    </source>
</evidence>
<dbReference type="GO" id="GO:0005829">
    <property type="term" value="C:cytosol"/>
    <property type="evidence" value="ECO:0007669"/>
    <property type="project" value="TreeGrafter"/>
</dbReference>
<dbReference type="GO" id="GO:0034012">
    <property type="term" value="F:FAD-AMP lyase (cyclizing) activity"/>
    <property type="evidence" value="ECO:0007669"/>
    <property type="project" value="UniProtKB-EC"/>
</dbReference>
<evidence type="ECO:0000256" key="4">
    <source>
        <dbReference type="ARBA" id="ARBA00012578"/>
    </source>
</evidence>
<dbReference type="SUPFAM" id="SSF101473">
    <property type="entry name" value="DhaL-like"/>
    <property type="match status" value="1"/>
</dbReference>
<evidence type="ECO:0000256" key="16">
    <source>
        <dbReference type="ARBA" id="ARBA00048898"/>
    </source>
</evidence>
<keyword evidence="7" id="KW-0547">Nucleotide-binding</keyword>
<dbReference type="Pfam" id="PF02733">
    <property type="entry name" value="Dak1"/>
    <property type="match status" value="1"/>
</dbReference>
<evidence type="ECO:0000256" key="11">
    <source>
        <dbReference type="ARBA" id="ARBA00032426"/>
    </source>
</evidence>
<dbReference type="InterPro" id="IPR050861">
    <property type="entry name" value="Dihydroxyacetone_Kinase"/>
</dbReference>
<dbReference type="EMBL" id="CAJFCJ010000001">
    <property type="protein sequence ID" value="CAD5111349.1"/>
    <property type="molecule type" value="Genomic_DNA"/>
</dbReference>
<feature type="domain" description="DhaL" evidence="17">
    <location>
        <begin position="376"/>
        <end position="572"/>
    </location>
</feature>
<dbReference type="FunFam" id="1.25.40.340:FF:000002">
    <property type="entry name" value="Dihydroxyacetone kinase, L subunit"/>
    <property type="match status" value="1"/>
</dbReference>
<dbReference type="PANTHER" id="PTHR28629">
    <property type="entry name" value="TRIOKINASE/FMN CYCLASE"/>
    <property type="match status" value="1"/>
</dbReference>
<evidence type="ECO:0000256" key="5">
    <source>
        <dbReference type="ARBA" id="ARBA00018932"/>
    </source>
</evidence>
<evidence type="ECO:0000313" key="19">
    <source>
        <dbReference type="EMBL" id="CAD5111349.1"/>
    </source>
</evidence>
<keyword evidence="10" id="KW-0170">Cobalt</keyword>
<dbReference type="InterPro" id="IPR004006">
    <property type="entry name" value="DhaK_dom"/>
</dbReference>
<comment type="subunit">
    <text evidence="13">Homodimer. Interacts with IFIH1 (via the CARD domains), the interaction is inhibited by viral infection.</text>
</comment>
<dbReference type="SUPFAM" id="SSF82549">
    <property type="entry name" value="DAK1/DegV-like"/>
    <property type="match status" value="1"/>
</dbReference>
<evidence type="ECO:0000256" key="6">
    <source>
        <dbReference type="ARBA" id="ARBA00022679"/>
    </source>
</evidence>
<dbReference type="EC" id="2.7.1.29" evidence="2"/>
<dbReference type="Gene3D" id="3.40.50.10440">
    <property type="entry name" value="Dihydroxyacetone kinase, domain 1"/>
    <property type="match status" value="1"/>
</dbReference>
<gene>
    <name evidence="19" type="ORF">DGYR_LOCUS658</name>
</gene>
<keyword evidence="20" id="KW-1185">Reference proteome</keyword>
<comment type="catalytic activity">
    <reaction evidence="16">
        <text>dihydroxyacetone + ATP = dihydroxyacetone phosphate + ADP + H(+)</text>
        <dbReference type="Rhea" id="RHEA:15773"/>
        <dbReference type="ChEBI" id="CHEBI:15378"/>
        <dbReference type="ChEBI" id="CHEBI:16016"/>
        <dbReference type="ChEBI" id="CHEBI:30616"/>
        <dbReference type="ChEBI" id="CHEBI:57642"/>
        <dbReference type="ChEBI" id="CHEBI:456216"/>
        <dbReference type="EC" id="2.7.1.29"/>
    </reaction>
</comment>
<keyword evidence="6" id="KW-0808">Transferase</keyword>
<comment type="similarity">
    <text evidence="1">Belongs to the dihydroxyacetone kinase (DAK) family.</text>
</comment>
<comment type="function">
    <text evidence="12">Catalyzes both the phosphorylation of dihydroxyacetone and of glyceraldehyde, and the splitting of ribonucleoside diphosphate-X compounds among which FAD is the best substrate. Represses IFIH1-mediated cellular antiviral response.</text>
</comment>
<comment type="caution">
    <text evidence="19">The sequence shown here is derived from an EMBL/GenBank/DDBJ whole genome shotgun (WGS) entry which is preliminary data.</text>
</comment>
<evidence type="ECO:0000259" key="18">
    <source>
        <dbReference type="PROSITE" id="PS51481"/>
    </source>
</evidence>
<dbReference type="EC" id="2.7.1.28" evidence="3"/>
<evidence type="ECO:0000256" key="2">
    <source>
        <dbReference type="ARBA" id="ARBA00012107"/>
    </source>
</evidence>
<feature type="domain" description="DhaK" evidence="18">
    <location>
        <begin position="9"/>
        <end position="340"/>
    </location>
</feature>
<dbReference type="GO" id="GO:0019563">
    <property type="term" value="P:glycerol catabolic process"/>
    <property type="evidence" value="ECO:0007669"/>
    <property type="project" value="TreeGrafter"/>
</dbReference>
<name>A0A7I8V546_9ANNE</name>
<dbReference type="AlphaFoldDB" id="A0A7I8V546"/>
<dbReference type="GO" id="GO:0050354">
    <property type="term" value="F:triokinase activity"/>
    <property type="evidence" value="ECO:0007669"/>
    <property type="project" value="UniProtKB-EC"/>
</dbReference>